<keyword evidence="1" id="KW-0732">Signal</keyword>
<feature type="signal peptide" evidence="1">
    <location>
        <begin position="1"/>
        <end position="27"/>
    </location>
</feature>
<organism evidence="2 3">
    <name type="scientific">Flavobacterium salmonis</name>
    <dbReference type="NCBI Taxonomy" id="2654844"/>
    <lineage>
        <taxon>Bacteria</taxon>
        <taxon>Pseudomonadati</taxon>
        <taxon>Bacteroidota</taxon>
        <taxon>Flavobacteriia</taxon>
        <taxon>Flavobacteriales</taxon>
        <taxon>Flavobacteriaceae</taxon>
        <taxon>Flavobacterium</taxon>
    </lineage>
</organism>
<evidence type="ECO:0008006" key="4">
    <source>
        <dbReference type="Google" id="ProtNLM"/>
    </source>
</evidence>
<name>A0A6V6YXB1_9FLAO</name>
<comment type="caution">
    <text evidence="2">The sequence shown here is derived from an EMBL/GenBank/DDBJ whole genome shotgun (WGS) entry which is preliminary data.</text>
</comment>
<sequence length="879" mass="94914">MIKNYFSLIAFSSYLFIFLLLPTKSFAQCAGLDSLTPFEVCDIPNVTSQTIDLFPLLGVTAVPGGTWSDDDNSGGLNETTGVLNAQVIPVSGIYHYTYTVTGINGCTDNSATIEVIIGGYAGFAERASACSDDHSFNLFQIFNANSYLSPQSRGNWYDKNGTPVNSIVDAEVLGVGNHQFTYFIAAIGNCPAVSSTGFVTVFRSPEPGKPSQLILCEDSDFSIYSNLDLNDWVAGEDSGGTWTDNIGTGQITFIKDHNINVQQIFNNYGIGEYNFTYTVLPTSPVCKIETAVVRIKIEKKYDFTGATIEVRKDICESDIQTATYSVILNQGIQNIPNGQYYIDYTVSGPNGGSHTVLSTFNNGVLIFPLSRNYFRQSGSFTVTITKINEFSSEGGCVNIIHNLSDVLNVYKTPFLNGANLTPAVTCQNKSSQALISNASGLEDGAYTILYNVSGTNTATAQTATVNIINGSGSFTIPSNLNSNSGNAIITITNITNAATPYCTNTANLNGNLIINKLPDVTNLKIGVSDDCFNKTFSASVTGLGTLTNVTITYLLSGVNSAVQTVTLAVTDGKANFTIPAILLPNTGSTMISITNLVNNETTCDVNLTTVSDTFVINTIPSAPVSGNRPFCKVNRATIANLVPNGAQYKWYNSSALTTPLSNTYVLKSEDYWVTETSAAGCTSPPTMITVTLSDSPAPVLDTDGQNFCGLENPVILDLSNNTNTSETVVWYDAVSNGNLLTPTTPLVDNATYYGFDLPTSTNCISEDHIAVKVSLSHCDETEYETFFVPDGFSPNGDNVNDTFTILKIDFLYPDYKIEIYNRYGNVLFKGNRNKPDWDGRNSEGAGFGDGIASNGVYFYVIHFNKENKPPQQGRLYLNR</sequence>
<protein>
    <recommendedName>
        <fullName evidence="4">Gliding motility-associated C-terminal domain-containing protein</fullName>
    </recommendedName>
</protein>
<evidence type="ECO:0000313" key="2">
    <source>
        <dbReference type="EMBL" id="CAD0004046.1"/>
    </source>
</evidence>
<dbReference type="InterPro" id="IPR026341">
    <property type="entry name" value="T9SS_type_B"/>
</dbReference>
<reference evidence="2 3" key="1">
    <citation type="submission" date="2020-06" db="EMBL/GenBank/DDBJ databases">
        <authorList>
            <person name="Criscuolo A."/>
        </authorList>
    </citation>
    <scope>NUCLEOTIDE SEQUENCE [LARGE SCALE GENOMIC DNA]</scope>
    <source>
        <strain evidence="3">CIP 111411</strain>
    </source>
</reference>
<evidence type="ECO:0000313" key="3">
    <source>
        <dbReference type="Proteomes" id="UP000530060"/>
    </source>
</evidence>
<proteinExistence type="predicted"/>
<dbReference type="Pfam" id="PF13585">
    <property type="entry name" value="CHU_C"/>
    <property type="match status" value="1"/>
</dbReference>
<dbReference type="NCBIfam" id="TIGR04131">
    <property type="entry name" value="Bac_Flav_CTERM"/>
    <property type="match status" value="1"/>
</dbReference>
<dbReference type="EMBL" id="CAIJDP010000067">
    <property type="protein sequence ID" value="CAD0004046.1"/>
    <property type="molecule type" value="Genomic_DNA"/>
</dbReference>
<keyword evidence="3" id="KW-1185">Reference proteome</keyword>
<dbReference type="RefSeq" id="WP_180908813.1">
    <property type="nucleotide sequence ID" value="NZ_CAIJDP010000067.1"/>
</dbReference>
<feature type="chain" id="PRO_5027795350" description="Gliding motility-associated C-terminal domain-containing protein" evidence="1">
    <location>
        <begin position="28"/>
        <end position="879"/>
    </location>
</feature>
<dbReference type="Proteomes" id="UP000530060">
    <property type="component" value="Unassembled WGS sequence"/>
</dbReference>
<gene>
    <name evidence="2" type="ORF">FLAT13_02028</name>
</gene>
<accession>A0A6V6YXB1</accession>
<evidence type="ECO:0000256" key="1">
    <source>
        <dbReference type="SAM" id="SignalP"/>
    </source>
</evidence>
<dbReference type="AlphaFoldDB" id="A0A6V6YXB1"/>